<sequence length="860" mass="91433">MRTTLSACPAKRPSRGIPRLALVAAAVLTVPAFLVGPSAAGVSGTTPKAATARSSTATAPAGAVPPASSPSATATVRASSPTAPARAASPTPTPSSTATAAGLTTEQTRTRSATLTPAPRKPRSFCGGKLTFGTVNNCGLIIGQAQDTWTLTTTADSDVLYLQVVEMSGVSLTIRVNHQDGWKACELSAYHEYLDQCRLGPAGAYTLTVSITSGSGKGSYTLSAESRRTPSTCEQLPADAFSWASAGVSGTLSAGSAARCFTFDQPIGSKLFIAEPHERDRTGLRAEITDARHQWLCESHYADFDCTLSSAGPYRIFVQHIDGKATAYNLRLPRISQAVGCPTLPLAPFGDPGAAVGRGRLEPYERACHSFTTTSAAQVMVRIDPSGMDWRLYDDAGRYICDQGSVEYCNLPAAGRFTLLPWSGSYSTARDYQVAVTPLHRVDGCGASTGTSWDQPTVQVRLASPVQTNCQPFQGRAGDRVVAYTGPVETVEWLVDQSGNRICTNWSPRDGGCVLPADGTYRMIWTPSRWVSDSLDPTYQVQIRRLTDAAGCPTLVPGGYDAAPELTGIRCRAVEIAEAGDYRLRTVSATNADVWSWVYDREGRAICHPDRCTFPAAGRYMLVFEPQGVIENSVEHAATLLPWAPSGCATMSDTGWRDAPHRGAFQVAGQVNCLQLVSPAGSYIALSEPVESFYDRRTATRVVDATGAVVCDSPKGYVCELRGQAPFFALIESVINKPATTYAMAFSRVDGPPACPVLRENAETAVTTGADRFVACFSIPADQHAAMQSFTWKRTAGTGVADVSVFDGQGPWICGRQGGLEAEATRTCSLLDGPVTVLIETDGKDATYRLTHRDASTPTT</sequence>
<evidence type="ECO:0000313" key="2">
    <source>
        <dbReference type="EMBL" id="NYF55826.1"/>
    </source>
</evidence>
<reference evidence="2 3" key="1">
    <citation type="submission" date="2020-07" db="EMBL/GenBank/DDBJ databases">
        <title>Sequencing the genomes of 1000 actinobacteria strains.</title>
        <authorList>
            <person name="Klenk H.-P."/>
        </authorList>
    </citation>
    <scope>NUCLEOTIDE SEQUENCE [LARGE SCALE GENOMIC DNA]</scope>
    <source>
        <strain evidence="2 3">DSM 43814</strain>
    </source>
</reference>
<evidence type="ECO:0000313" key="3">
    <source>
        <dbReference type="Proteomes" id="UP000631553"/>
    </source>
</evidence>
<gene>
    <name evidence="2" type="ORF">HDA35_001657</name>
</gene>
<dbReference type="EMBL" id="JACCCQ010000001">
    <property type="protein sequence ID" value="NYF55826.1"/>
    <property type="molecule type" value="Genomic_DNA"/>
</dbReference>
<keyword evidence="3" id="KW-1185">Reference proteome</keyword>
<feature type="compositionally biased region" description="Low complexity" evidence="1">
    <location>
        <begin position="45"/>
        <end position="101"/>
    </location>
</feature>
<organism evidence="2 3">
    <name type="scientific">Micromonospora purpureochromogenes</name>
    <dbReference type="NCBI Taxonomy" id="47872"/>
    <lineage>
        <taxon>Bacteria</taxon>
        <taxon>Bacillati</taxon>
        <taxon>Actinomycetota</taxon>
        <taxon>Actinomycetes</taxon>
        <taxon>Micromonosporales</taxon>
        <taxon>Micromonosporaceae</taxon>
        <taxon>Micromonospora</taxon>
    </lineage>
</organism>
<proteinExistence type="predicted"/>
<feature type="region of interest" description="Disordered" evidence="1">
    <location>
        <begin position="37"/>
        <end position="122"/>
    </location>
</feature>
<dbReference type="Proteomes" id="UP000631553">
    <property type="component" value="Unassembled WGS sequence"/>
</dbReference>
<accession>A0ABX2RKX3</accession>
<feature type="compositionally biased region" description="Polar residues" evidence="1">
    <location>
        <begin position="102"/>
        <end position="115"/>
    </location>
</feature>
<evidence type="ECO:0000256" key="1">
    <source>
        <dbReference type="SAM" id="MobiDB-lite"/>
    </source>
</evidence>
<protein>
    <recommendedName>
        <fullName evidence="4">YD repeat-containing protein</fullName>
    </recommendedName>
</protein>
<evidence type="ECO:0008006" key="4">
    <source>
        <dbReference type="Google" id="ProtNLM"/>
    </source>
</evidence>
<comment type="caution">
    <text evidence="2">The sequence shown here is derived from an EMBL/GenBank/DDBJ whole genome shotgun (WGS) entry which is preliminary data.</text>
</comment>
<dbReference type="RefSeq" id="WP_179802263.1">
    <property type="nucleotide sequence ID" value="NZ_JACCCQ010000001.1"/>
</dbReference>
<name>A0ABX2RKX3_9ACTN</name>